<feature type="compositionally biased region" description="Basic and acidic residues" evidence="5">
    <location>
        <begin position="583"/>
        <end position="593"/>
    </location>
</feature>
<feature type="compositionally biased region" description="Low complexity" evidence="5">
    <location>
        <begin position="65"/>
        <end position="82"/>
    </location>
</feature>
<name>A0A425DC64_APHAT</name>
<dbReference type="GO" id="GO:0003677">
    <property type="term" value="F:DNA binding"/>
    <property type="evidence" value="ECO:0007669"/>
    <property type="project" value="InterPro"/>
</dbReference>
<organism evidence="8 9">
    <name type="scientific">Aphanomyces astaci</name>
    <name type="common">Crayfish plague agent</name>
    <dbReference type="NCBI Taxonomy" id="112090"/>
    <lineage>
        <taxon>Eukaryota</taxon>
        <taxon>Sar</taxon>
        <taxon>Stramenopiles</taxon>
        <taxon>Oomycota</taxon>
        <taxon>Saprolegniomycetes</taxon>
        <taxon>Saprolegniales</taxon>
        <taxon>Verrucalvaceae</taxon>
        <taxon>Aphanomyces</taxon>
    </lineage>
</organism>
<dbReference type="VEuPathDB" id="FungiDB:H257_04422"/>
<feature type="domain" description="CXXC-type" evidence="7">
    <location>
        <begin position="215"/>
        <end position="262"/>
    </location>
</feature>
<protein>
    <submittedName>
        <fullName evidence="8">Uncharacterized protein</fullName>
    </submittedName>
</protein>
<dbReference type="PROSITE" id="PS00028">
    <property type="entry name" value="ZINC_FINGER_C2H2_1"/>
    <property type="match status" value="1"/>
</dbReference>
<dbReference type="SUPFAM" id="SSF56784">
    <property type="entry name" value="HAD-like"/>
    <property type="match status" value="1"/>
</dbReference>
<gene>
    <name evidence="8" type="ORF">B5M09_003442</name>
</gene>
<dbReference type="InterPro" id="IPR013087">
    <property type="entry name" value="Znf_C2H2_type"/>
</dbReference>
<keyword evidence="2" id="KW-0479">Metal-binding</keyword>
<dbReference type="InterPro" id="IPR026058">
    <property type="entry name" value="LIPIN"/>
</dbReference>
<evidence type="ECO:0000259" key="6">
    <source>
        <dbReference type="PROSITE" id="PS50006"/>
    </source>
</evidence>
<evidence type="ECO:0000259" key="7">
    <source>
        <dbReference type="PROSITE" id="PS51058"/>
    </source>
</evidence>
<evidence type="ECO:0000256" key="2">
    <source>
        <dbReference type="ARBA" id="ARBA00022723"/>
    </source>
</evidence>
<feature type="compositionally biased region" description="Low complexity" evidence="5">
    <location>
        <begin position="295"/>
        <end position="309"/>
    </location>
</feature>
<reference evidence="8" key="1">
    <citation type="submission" date="2018-07" db="EMBL/GenBank/DDBJ databases">
        <title>Annotation of Aphanomyces astaci genome assembly.</title>
        <authorList>
            <person name="Studholme D.J."/>
        </authorList>
    </citation>
    <scope>NUCLEOTIDE SEQUENCE [LARGE SCALE GENOMIC DNA]</scope>
    <source>
        <strain evidence="8">Pc</strain>
    </source>
</reference>
<dbReference type="GO" id="GO:0008270">
    <property type="term" value="F:zinc ion binding"/>
    <property type="evidence" value="ECO:0007669"/>
    <property type="project" value="UniProtKB-KW"/>
</dbReference>
<feature type="domain" description="FHA" evidence="6">
    <location>
        <begin position="433"/>
        <end position="511"/>
    </location>
</feature>
<dbReference type="InterPro" id="IPR000253">
    <property type="entry name" value="FHA_dom"/>
</dbReference>
<feature type="domain" description="CXXC-type" evidence="7">
    <location>
        <begin position="92"/>
        <end position="139"/>
    </location>
</feature>
<comment type="similarity">
    <text evidence="1">Belongs to the lipin family.</text>
</comment>
<dbReference type="SUPFAM" id="SSF49879">
    <property type="entry name" value="SMAD/FHA domain"/>
    <property type="match status" value="1"/>
</dbReference>
<dbReference type="EMBL" id="MZMZ02002217">
    <property type="protein sequence ID" value="RQM26840.1"/>
    <property type="molecule type" value="Genomic_DNA"/>
</dbReference>
<dbReference type="InterPro" id="IPR036412">
    <property type="entry name" value="HAD-like_sf"/>
</dbReference>
<evidence type="ECO:0000256" key="1">
    <source>
        <dbReference type="ARBA" id="ARBA00005476"/>
    </source>
</evidence>
<feature type="region of interest" description="Disordered" evidence="5">
    <location>
        <begin position="271"/>
        <end position="318"/>
    </location>
</feature>
<dbReference type="InterPro" id="IPR002857">
    <property type="entry name" value="Znf_CXXC"/>
</dbReference>
<accession>A0A425DC64</accession>
<evidence type="ECO:0000313" key="9">
    <source>
        <dbReference type="Proteomes" id="UP000284702"/>
    </source>
</evidence>
<dbReference type="InterPro" id="IPR007651">
    <property type="entry name" value="Lipin_N"/>
</dbReference>
<dbReference type="VEuPathDB" id="FungiDB:H257_04419"/>
<comment type="caution">
    <text evidence="8">The sequence shown here is derived from an EMBL/GenBank/DDBJ whole genome shotgun (WGS) entry which is preliminary data.</text>
</comment>
<keyword evidence="4" id="KW-0862">Zinc</keyword>
<dbReference type="PROSITE" id="PS51058">
    <property type="entry name" value="ZF_CXXC"/>
    <property type="match status" value="2"/>
</dbReference>
<dbReference type="PANTHER" id="PTHR12181">
    <property type="entry name" value="LIPIN"/>
    <property type="match status" value="1"/>
</dbReference>
<dbReference type="VEuPathDB" id="FungiDB:H257_04420"/>
<feature type="region of interest" description="Disordered" evidence="5">
    <location>
        <begin position="65"/>
        <end position="97"/>
    </location>
</feature>
<proteinExistence type="inferred from homology"/>
<feature type="region of interest" description="Disordered" evidence="5">
    <location>
        <begin position="583"/>
        <end position="609"/>
    </location>
</feature>
<dbReference type="Proteomes" id="UP000284702">
    <property type="component" value="Unassembled WGS sequence"/>
</dbReference>
<dbReference type="Pfam" id="PF04571">
    <property type="entry name" value="Lipin_N"/>
    <property type="match status" value="1"/>
</dbReference>
<dbReference type="Pfam" id="PF02008">
    <property type="entry name" value="zf-CXXC"/>
    <property type="match status" value="2"/>
</dbReference>
<dbReference type="PROSITE" id="PS50006">
    <property type="entry name" value="FHA_DOMAIN"/>
    <property type="match status" value="1"/>
</dbReference>
<sequence>MTSSGLLKHTKSDHAPPGTWTCRKCGVDCGTMALRNAHERQEHDESITPANKPTEQLLVAATTWTTPAPHTPGSAGSSASAKPSRRSTGGGGGKKRVTRCGKCAGCVSGDCMECGHCQDMKKYGGPGLRKQSCKNRKCTNPQVLGSVGGDDDSSKVRVEFDESESSGESSSESADPRRDSIDHSIDDGDADDDDDDDAPIKSPHAAKSKASRGAASRTRVMRCGVCVGCVAGDCLKCRHCQDMKKYGGPGLRKQSCKSRKCVTPKVVLLNQGQEDGDDDDDDDLLYDEPHHQHTPRSSTSTTTSSATPAVPHPPTTTTPLWEMETLVDAASALAPSVRLQAQLNRFLKITCLRCNAKFLNQSLKSVHDAVVHERHATSLWQRTFVRDRLATLQFQHTLVATDPRRKKSLEFEPVGYAKLVGPGLTYYMLRPQATLGRVGSEWKDRYRTMGVDLRRGFSGGDVDCHLGDDLMISAQHAKIRWDVRRQRFVIECLSVLAPLSVNGLEVTFDMAPLPLASQSLVQVGAFYFFFLLPVASSNNHPPSIAADIAQTSRHRQGLPRQEVYAWLAHKRAALRLSRLQQDQESHIKRKGDSDGVSTSNHISGRVDSAAATGPALVPDELERARSASVPTARRPLTDSALNGIEKERRVSGNAIDVILVKGNDGRFYSTPWHVMFSWSSFKTNAQAGGGDTIDVYVNDRKLSPTMTLMEYGRCTFTPDDADNLLPPISTWDRFPLVGDGQPNFVRFEHVRASRSYIRTVECNLYVWGPDDFAVIADLDGTITIDDVGGHIRTLRLGQYDYIHAGSCAFFSKLHAIGARIFYLTARPINWAGGSRMHLKEARQDSGQQLPPGPVVTNSLGLAGALFVENPNVFKAGVLKQVTNAMKAAGRTSEFPVFVAGFGNRPTDIMAYTEAGVDPTCAFLIDPTSALTYAAEKSPTFASYTDPRALMWLLPKIKYKVPLAHFRQIDELTAKEVDRADELEVLLIMQQQQKLAAAANAANPIHRSLVTATCLLYTADKSTTVMRELLTFEPHGESTSSFFLLRSTCSLHVDAAFVDRPLELSVHIQIDGASDSFDQVESSLNYDFLDSVGMPSLVSDVSPASCSPVVHELKFSPSVVLLRPLHISHVLHHDPLDPPTSVVLQLTNVHASHTITVADVFLHSPVPHTGGKLGDPAMTWHHAIPLPPSDPPGEVSSKAVVRRMSSTSVSARWVASSPALSSGVVSSAHIHVTNHSDVARTGVVLLLPYQPRHHWHNKIELADHDSTASSSTSHMHLLALATQLTAQAPTDFVHVQASYALGYTLQDDRGDPDAVTMLFGNRTLGGGCTAVVPVEGVPLTLGRLRMEHAVVFDGGNQVFYRQDKAWDVVCDADASVHSVA</sequence>
<dbReference type="SMART" id="SM00775">
    <property type="entry name" value="LNS2"/>
    <property type="match status" value="1"/>
</dbReference>
<dbReference type="InterPro" id="IPR013209">
    <property type="entry name" value="LNS2"/>
</dbReference>
<dbReference type="PANTHER" id="PTHR12181:SF12">
    <property type="entry name" value="PHOSPHATIDATE PHOSPHATASE"/>
    <property type="match status" value="1"/>
</dbReference>
<evidence type="ECO:0000256" key="4">
    <source>
        <dbReference type="ARBA" id="ARBA00022833"/>
    </source>
</evidence>
<feature type="compositionally biased region" description="Basic and acidic residues" evidence="5">
    <location>
        <begin position="174"/>
        <end position="186"/>
    </location>
</feature>
<dbReference type="CDD" id="cd22701">
    <property type="entry name" value="FHA_FKH1-like"/>
    <property type="match status" value="1"/>
</dbReference>
<evidence type="ECO:0000313" key="8">
    <source>
        <dbReference type="EMBL" id="RQM26840.1"/>
    </source>
</evidence>
<dbReference type="GO" id="GO:0008195">
    <property type="term" value="F:phosphatidate phosphatase activity"/>
    <property type="evidence" value="ECO:0007669"/>
    <property type="project" value="TreeGrafter"/>
</dbReference>
<dbReference type="Pfam" id="PF08235">
    <property type="entry name" value="LNS2"/>
    <property type="match status" value="1"/>
</dbReference>
<evidence type="ECO:0000256" key="5">
    <source>
        <dbReference type="SAM" id="MobiDB-lite"/>
    </source>
</evidence>
<feature type="compositionally biased region" description="Acidic residues" evidence="5">
    <location>
        <begin position="187"/>
        <end position="197"/>
    </location>
</feature>
<feature type="compositionally biased region" description="Acidic residues" evidence="5">
    <location>
        <begin position="274"/>
        <end position="286"/>
    </location>
</feature>
<dbReference type="InterPro" id="IPR008984">
    <property type="entry name" value="SMAD_FHA_dom_sf"/>
</dbReference>
<feature type="region of interest" description="Disordered" evidence="5">
    <location>
        <begin position="144"/>
        <end position="214"/>
    </location>
</feature>
<keyword evidence="3" id="KW-0863">Zinc-finger</keyword>
<keyword evidence="9" id="KW-1185">Reference proteome</keyword>
<evidence type="ECO:0000256" key="3">
    <source>
        <dbReference type="ARBA" id="ARBA00022771"/>
    </source>
</evidence>
<dbReference type="InterPro" id="IPR031315">
    <property type="entry name" value="LNS2/PITP"/>
</dbReference>